<dbReference type="AlphaFoldDB" id="A0A0A9DU15"/>
<keyword evidence="1" id="KW-1133">Transmembrane helix</keyword>
<protein>
    <submittedName>
        <fullName evidence="2">Uncharacterized protein</fullName>
    </submittedName>
</protein>
<proteinExistence type="predicted"/>
<dbReference type="EMBL" id="GBRH01206589">
    <property type="protein sequence ID" value="JAD91306.1"/>
    <property type="molecule type" value="Transcribed_RNA"/>
</dbReference>
<evidence type="ECO:0000256" key="1">
    <source>
        <dbReference type="SAM" id="Phobius"/>
    </source>
</evidence>
<keyword evidence="1" id="KW-0812">Transmembrane</keyword>
<keyword evidence="1" id="KW-0472">Membrane</keyword>
<sequence length="119" mass="14150">MMTLNLWTGLMTLKWRFIGLMVLSFMLLFRKFLKSKQACSLMRRLVMAMLKMSMNAHPRRQCNLLQPERPCPRSLKMHGRHLVPSMKKFWWLTMSSQLGALFNCLLQSTETLFMHVTQR</sequence>
<organism evidence="2">
    <name type="scientific">Arundo donax</name>
    <name type="common">Giant reed</name>
    <name type="synonym">Donax arundinaceus</name>
    <dbReference type="NCBI Taxonomy" id="35708"/>
    <lineage>
        <taxon>Eukaryota</taxon>
        <taxon>Viridiplantae</taxon>
        <taxon>Streptophyta</taxon>
        <taxon>Embryophyta</taxon>
        <taxon>Tracheophyta</taxon>
        <taxon>Spermatophyta</taxon>
        <taxon>Magnoliopsida</taxon>
        <taxon>Liliopsida</taxon>
        <taxon>Poales</taxon>
        <taxon>Poaceae</taxon>
        <taxon>PACMAD clade</taxon>
        <taxon>Arundinoideae</taxon>
        <taxon>Arundineae</taxon>
        <taxon>Arundo</taxon>
    </lineage>
</organism>
<name>A0A0A9DU15_ARUDO</name>
<evidence type="ECO:0000313" key="2">
    <source>
        <dbReference type="EMBL" id="JAD91306.1"/>
    </source>
</evidence>
<accession>A0A0A9DU15</accession>
<reference evidence="2" key="2">
    <citation type="journal article" date="2015" name="Data Brief">
        <title>Shoot transcriptome of the giant reed, Arundo donax.</title>
        <authorList>
            <person name="Barrero R.A."/>
            <person name="Guerrero F.D."/>
            <person name="Moolhuijzen P."/>
            <person name="Goolsby J.A."/>
            <person name="Tidwell J."/>
            <person name="Bellgard S.E."/>
            <person name="Bellgard M.I."/>
        </authorList>
    </citation>
    <scope>NUCLEOTIDE SEQUENCE</scope>
    <source>
        <tissue evidence="2">Shoot tissue taken approximately 20 cm above the soil surface</tissue>
    </source>
</reference>
<feature type="transmembrane region" description="Helical" evidence="1">
    <location>
        <begin position="15"/>
        <end position="33"/>
    </location>
</feature>
<reference evidence="2" key="1">
    <citation type="submission" date="2014-09" db="EMBL/GenBank/DDBJ databases">
        <authorList>
            <person name="Magalhaes I.L.F."/>
            <person name="Oliveira U."/>
            <person name="Santos F.R."/>
            <person name="Vidigal T.H.D.A."/>
            <person name="Brescovit A.D."/>
            <person name="Santos A.J."/>
        </authorList>
    </citation>
    <scope>NUCLEOTIDE SEQUENCE</scope>
    <source>
        <tissue evidence="2">Shoot tissue taken approximately 20 cm above the soil surface</tissue>
    </source>
</reference>